<dbReference type="EMBL" id="CP022760">
    <property type="protein sequence ID" value="AXV83882.1"/>
    <property type="molecule type" value="Genomic_DNA"/>
</dbReference>
<feature type="compositionally biased region" description="Low complexity" evidence="1">
    <location>
        <begin position="1222"/>
        <end position="1233"/>
    </location>
</feature>
<accession>A0AAD0WJ32</accession>
<name>A0AAD0WJ32_RALSL</name>
<feature type="region of interest" description="Disordered" evidence="1">
    <location>
        <begin position="862"/>
        <end position="885"/>
    </location>
</feature>
<organism evidence="2 3">
    <name type="scientific">Ralstonia solanacearum</name>
    <name type="common">Pseudomonas solanacearum</name>
    <dbReference type="NCBI Taxonomy" id="305"/>
    <lineage>
        <taxon>Bacteria</taxon>
        <taxon>Pseudomonadati</taxon>
        <taxon>Pseudomonadota</taxon>
        <taxon>Betaproteobacteria</taxon>
        <taxon>Burkholderiales</taxon>
        <taxon>Burkholderiaceae</taxon>
        <taxon>Ralstonia</taxon>
        <taxon>Ralstonia solanacearum species complex</taxon>
    </lineage>
</organism>
<feature type="region of interest" description="Disordered" evidence="1">
    <location>
        <begin position="1"/>
        <end position="145"/>
    </location>
</feature>
<feature type="region of interest" description="Disordered" evidence="1">
    <location>
        <begin position="1073"/>
        <end position="1109"/>
    </location>
</feature>
<gene>
    <name evidence="2" type="ORF">CJO77_20210</name>
</gene>
<keyword evidence="2" id="KW-0614">Plasmid</keyword>
<evidence type="ECO:0000313" key="2">
    <source>
        <dbReference type="EMBL" id="AXV83882.1"/>
    </source>
</evidence>
<feature type="region of interest" description="Disordered" evidence="1">
    <location>
        <begin position="229"/>
        <end position="257"/>
    </location>
</feature>
<feature type="compositionally biased region" description="Low complexity" evidence="1">
    <location>
        <begin position="1123"/>
        <end position="1137"/>
    </location>
</feature>
<reference evidence="2 3" key="1">
    <citation type="submission" date="2017-08" db="EMBL/GenBank/DDBJ databases">
        <title>Genome sequences of Ralstonia solanacearum Species Complex (RSSC) isolated from Potato bacterial wilts in Korea.</title>
        <authorList>
            <person name="Cho H."/>
            <person name="Song E.-S."/>
            <person name="Lee Y.K."/>
            <person name="Lee S."/>
            <person name="Lee S.-W."/>
            <person name="Jo A."/>
            <person name="Kim J.-G."/>
            <person name="Hwang I."/>
        </authorList>
    </citation>
    <scope>NUCLEOTIDE SEQUENCE [LARGE SCALE GENOMIC DNA]</scope>
    <source>
        <strain evidence="2 3">T98</strain>
        <plasmid evidence="2 3">unnamed</plasmid>
    </source>
</reference>
<feature type="region of interest" description="Disordered" evidence="1">
    <location>
        <begin position="1121"/>
        <end position="1152"/>
    </location>
</feature>
<dbReference type="Proteomes" id="UP000261758">
    <property type="component" value="Plasmid unnamed"/>
</dbReference>
<protein>
    <recommendedName>
        <fullName evidence="4">Awr type III effector family protein</fullName>
    </recommendedName>
</protein>
<feature type="compositionally biased region" description="Low complexity" evidence="1">
    <location>
        <begin position="17"/>
        <end position="36"/>
    </location>
</feature>
<feature type="region of interest" description="Disordered" evidence="1">
    <location>
        <begin position="1207"/>
        <end position="1270"/>
    </location>
</feature>
<sequence length="1341" mass="143446">MTNPFRIFPRTPPPAQSPSSSTAPASGDTAPAPAGKAPRKRGILSLPARLLPKASETELSTLVGASKYSGRPVDTAAAYSPPARTVSAPPDLPTSAEREQASRSRVNTSGLVQRAQRGLQKLQGTRHSRAPKPDVSSTRLPVTVPDSEPRYRQLLAQGFAATQDARAVGSLADRLRALAPPLAEEAGERPRYTRPMLVAKVLEHTCGQDAAAALRVLDRLTGGMRLGARSFAGTPEGSRHDPGAREPALTRQASDASDASDDFFDAFSELDDAAPAEDAGAAWRTAQLLARYHAGFDALCNLMRIPDVPEQRQAAHAFLQAADALQHGSVKPVDSPQGLLDKHPIGSGAPEERLAIKTLHGAAAVLRGETPTPEQAGALFAWHQGFRQEGPGTDLDKTKARIGRFVGRIIPRVEKQSWRTMLWQMIGKKASPLSSARLGMQAAHRKNLAGEYKDYVDALRNAVDKLNAQYVQAEAGAAGSPTSLPWNSPQEMWHSAILKHWAAALAEASPKDCVLTDATLGAIGRQLSDTVTNVFDALAAGVTQATEHDDGLREHLRASLTRLTHLSAGAGLQLEPGSPVRPQPGLEGLAPSGALLRSWSLDPPAESLEKALKAAEGIEQQDDLKLQEKTIEAAREVIESLLTTIDAGGKLRLASGSTLGLNTGTLSTGLQNAGNALAIPVSVQADIHATRKRQAVVEFGRGAHGRDLFIGTDKTVRAAAGFGAAFGYDFKVLANRIRASLGLSVVPIDAEKGKRVGVMFRAVRQLDRTQQPVGGYHDWEAVKYDDTATRQALINLSNWLFEQATEHRQRQFGHEEVWNALAQHCGTGNTISVGWVDQRKQRLRHKVRLSGGVHARISSKSTPIRVGPSARLTAEKTSRDSTATRETAGIMRVEQSAQGHGGHLTLRAGLTYSAGKMFFTSSAPDAATGSDTTGGRSRITQGFNGGTPLAWSKQFMEHGHTVEVRTIHLNGRLADRVCYFDKRYKSNTEYLALIRTRQRVWIDMLARKPGGTREAAEQEFKVFCDMVEKHTGPNISYLYRERLKPAVAREIEGQLDLADMHRALDIDALADLPAASGDTAPPSGPATGGTSHPQPAAPTEPIAPRRHPADPERDIVEIETEASHPASAASSPAPSAPETVPLLPPAPHKTSRLPAKARNFLDKFTAKAQTAQAAGLSDAKLNTLLTGNAMTKGRSIRAVQREVDKRIREGNWNPAGRPQVSAPAGYAPLPGAPVEAAASGRNRGTAPRTSASPPPPARTQSAELTRRDSQAAALAEAEANAQACEVAADAALFDETSWLPERLAIVENISRKEAKGLSTTLQLHGTSEATGQRDLHNLKFG</sequence>
<evidence type="ECO:0008006" key="4">
    <source>
        <dbReference type="Google" id="ProtNLM"/>
    </source>
</evidence>
<evidence type="ECO:0000313" key="3">
    <source>
        <dbReference type="Proteomes" id="UP000261758"/>
    </source>
</evidence>
<dbReference type="RefSeq" id="WP_118870396.1">
    <property type="nucleotide sequence ID" value="NZ_CP022760.1"/>
</dbReference>
<evidence type="ECO:0000256" key="1">
    <source>
        <dbReference type="SAM" id="MobiDB-lite"/>
    </source>
</evidence>
<feature type="compositionally biased region" description="Basic and acidic residues" evidence="1">
    <location>
        <begin position="873"/>
        <end position="883"/>
    </location>
</feature>
<proteinExistence type="predicted"/>
<geneLocation type="plasmid" evidence="2 3">
    <name>unnamed</name>
</geneLocation>